<dbReference type="HOGENOM" id="CLU_718128_0_0_1"/>
<sequence length="385" mass="43557">MSPTSAIKGEFLQNKPHELVNTSHDITSTDYSQAGTSLSMYSHLMPRYPFEGRSYDISHVTLDRNQNMNPINNIPYAPFRSVMPVSDIRRNTTFDNEMPSHIHQLNHATPLNGEFPLNQIAFQILVIAEILASSISKDGILDLYRAGAAVHASYSRCEAGTVSECESFARRHSYSVKTFSLPPVHSFSDPNYFSIIQHGQLILSLLKSHSIQQPVAVQKEGEMEYKSLVGAIYRTRSLNLQYPAEAPFSGGSMFLVDRPVSKGRRIEESHVVLKRLIFQLLERSCSVPTDIQTTSWNLPYENSYSTHSFFPEKLYIDMRTFFLNYFGIEEIELENGLWSDNFANLKCLASWETVAVKKKRFGALSSARAAFMSKDGFHSCLREAL</sequence>
<dbReference type="Proteomes" id="UP000008281">
    <property type="component" value="Unassembled WGS sequence"/>
</dbReference>
<dbReference type="EMBL" id="DS268969">
    <property type="protein sequence ID" value="EFP06569.1"/>
    <property type="molecule type" value="Genomic_DNA"/>
</dbReference>
<gene>
    <name evidence="1" type="ORF">CRE_09886</name>
</gene>
<reference evidence="1" key="1">
    <citation type="submission" date="2007-07" db="EMBL/GenBank/DDBJ databases">
        <title>PCAP assembly of the Caenorhabditis remanei genome.</title>
        <authorList>
            <consortium name="The Caenorhabditis remanei Sequencing Consortium"/>
            <person name="Wilson R.K."/>
        </authorList>
    </citation>
    <scope>NUCLEOTIDE SEQUENCE [LARGE SCALE GENOMIC DNA]</scope>
    <source>
        <strain evidence="1">PB4641</strain>
    </source>
</reference>
<dbReference type="eggNOG" id="ENOG502TJST">
    <property type="taxonomic scope" value="Eukaryota"/>
</dbReference>
<dbReference type="AlphaFoldDB" id="E3NM16"/>
<evidence type="ECO:0000313" key="1">
    <source>
        <dbReference type="EMBL" id="EFP06569.1"/>
    </source>
</evidence>
<dbReference type="OrthoDB" id="5902664at2759"/>
<proteinExistence type="predicted"/>
<name>E3NM16_CAERE</name>
<keyword evidence="2" id="KW-1185">Reference proteome</keyword>
<protein>
    <submittedName>
        <fullName evidence="1">Uncharacterized protein</fullName>
    </submittedName>
</protein>
<organism evidence="2">
    <name type="scientific">Caenorhabditis remanei</name>
    <name type="common">Caenorhabditis vulgaris</name>
    <dbReference type="NCBI Taxonomy" id="31234"/>
    <lineage>
        <taxon>Eukaryota</taxon>
        <taxon>Metazoa</taxon>
        <taxon>Ecdysozoa</taxon>
        <taxon>Nematoda</taxon>
        <taxon>Chromadorea</taxon>
        <taxon>Rhabditida</taxon>
        <taxon>Rhabditina</taxon>
        <taxon>Rhabditomorpha</taxon>
        <taxon>Rhabditoidea</taxon>
        <taxon>Rhabditidae</taxon>
        <taxon>Peloderinae</taxon>
        <taxon>Caenorhabditis</taxon>
    </lineage>
</organism>
<dbReference type="InParanoid" id="E3NM16"/>
<accession>E3NM16</accession>
<evidence type="ECO:0000313" key="2">
    <source>
        <dbReference type="Proteomes" id="UP000008281"/>
    </source>
</evidence>